<dbReference type="Proteomes" id="UP000245910">
    <property type="component" value="Chromosome IIII"/>
</dbReference>
<reference evidence="2" key="1">
    <citation type="submission" date="2014-10" db="EMBL/GenBank/DDBJ databases">
        <authorList>
            <person name="King R."/>
        </authorList>
    </citation>
    <scope>NUCLEOTIDE SEQUENCE [LARGE SCALE GENOMIC DNA]</scope>
    <source>
        <strain evidence="2">A3/5</strain>
    </source>
</reference>
<dbReference type="AlphaFoldDB" id="A0A2L2SP70"/>
<evidence type="ECO:0000313" key="2">
    <source>
        <dbReference type="Proteomes" id="UP000245910"/>
    </source>
</evidence>
<accession>A0A2L2SP70</accession>
<evidence type="ECO:0000313" key="1">
    <source>
        <dbReference type="EMBL" id="CEI39564.1"/>
    </source>
</evidence>
<protein>
    <submittedName>
        <fullName evidence="1">Uncharacterized protein</fullName>
    </submittedName>
</protein>
<organism evidence="1 2">
    <name type="scientific">Fusarium venenatum</name>
    <dbReference type="NCBI Taxonomy" id="56646"/>
    <lineage>
        <taxon>Eukaryota</taxon>
        <taxon>Fungi</taxon>
        <taxon>Dikarya</taxon>
        <taxon>Ascomycota</taxon>
        <taxon>Pezizomycotina</taxon>
        <taxon>Sordariomycetes</taxon>
        <taxon>Hypocreomycetidae</taxon>
        <taxon>Hypocreales</taxon>
        <taxon>Nectriaceae</taxon>
        <taxon>Fusarium</taxon>
    </lineage>
</organism>
<sequence length="45" mass="5209">MMLRIRRGDNPLLIWSLDVNAIHHDAAKPAETLHMEESKLADKDR</sequence>
<keyword evidence="2" id="KW-1185">Reference proteome</keyword>
<dbReference type="EMBL" id="LN649232">
    <property type="protein sequence ID" value="CEI39564.1"/>
    <property type="molecule type" value="Genomic_DNA"/>
</dbReference>
<proteinExistence type="predicted"/>
<name>A0A2L2SP70_9HYPO</name>